<dbReference type="AlphaFoldDB" id="A0A285P7Z6"/>
<name>A0A285P7Z6_9BACI</name>
<keyword evidence="1" id="KW-0812">Transmembrane</keyword>
<accession>A0A285P7Z6</accession>
<keyword evidence="3" id="KW-1185">Reference proteome</keyword>
<dbReference type="RefSeq" id="WP_097043056.1">
    <property type="nucleotide sequence ID" value="NZ_OBEK01000004.1"/>
</dbReference>
<evidence type="ECO:0000313" key="3">
    <source>
        <dbReference type="Proteomes" id="UP000219356"/>
    </source>
</evidence>
<evidence type="ECO:0000313" key="2">
    <source>
        <dbReference type="EMBL" id="SNZ16001.1"/>
    </source>
</evidence>
<dbReference type="Proteomes" id="UP000219356">
    <property type="component" value="Unassembled WGS sequence"/>
</dbReference>
<feature type="transmembrane region" description="Helical" evidence="1">
    <location>
        <begin position="31"/>
        <end position="50"/>
    </location>
</feature>
<keyword evidence="1" id="KW-0472">Membrane</keyword>
<dbReference type="EMBL" id="OBEK01000004">
    <property type="protein sequence ID" value="SNZ16001.1"/>
    <property type="molecule type" value="Genomic_DNA"/>
</dbReference>
<sequence>MREYILFAILIILFLAVILFTRYLTKPVKGLFVVYYLALSILFVIIKKRIDNKFEDAAQMPNAYWLVNNEWIADIRHLLFVPIIGLLIYLLYKGYTDPKGPWKRSNILGVIFPLAALLAVCYWLFSYTYGYHF</sequence>
<organism evidence="2 3">
    <name type="scientific">Terribacillus aidingensis</name>
    <dbReference type="NCBI Taxonomy" id="586416"/>
    <lineage>
        <taxon>Bacteria</taxon>
        <taxon>Bacillati</taxon>
        <taxon>Bacillota</taxon>
        <taxon>Bacilli</taxon>
        <taxon>Bacillales</taxon>
        <taxon>Bacillaceae</taxon>
        <taxon>Terribacillus</taxon>
    </lineage>
</organism>
<proteinExistence type="predicted"/>
<dbReference type="OrthoDB" id="2428293at2"/>
<evidence type="ECO:0000256" key="1">
    <source>
        <dbReference type="SAM" id="Phobius"/>
    </source>
</evidence>
<reference evidence="3" key="1">
    <citation type="submission" date="2017-09" db="EMBL/GenBank/DDBJ databases">
        <authorList>
            <person name="Varghese N."/>
            <person name="Submissions S."/>
        </authorList>
    </citation>
    <scope>NUCLEOTIDE SEQUENCE [LARGE SCALE GENOMIC DNA]</scope>
    <source>
        <strain evidence="3">CGMCC 1.8913</strain>
    </source>
</reference>
<keyword evidence="1" id="KW-1133">Transmembrane helix</keyword>
<feature type="transmembrane region" description="Helical" evidence="1">
    <location>
        <begin position="75"/>
        <end position="95"/>
    </location>
</feature>
<feature type="transmembrane region" description="Helical" evidence="1">
    <location>
        <begin position="6"/>
        <end position="24"/>
    </location>
</feature>
<gene>
    <name evidence="2" type="ORF">SAMN05421503_2827</name>
</gene>
<protein>
    <submittedName>
        <fullName evidence="2">Uncharacterized protein</fullName>
    </submittedName>
</protein>
<dbReference type="STRING" id="586416.GZ22_03335"/>
<feature type="transmembrane region" description="Helical" evidence="1">
    <location>
        <begin position="107"/>
        <end position="125"/>
    </location>
</feature>